<dbReference type="FunFam" id="3.40.50.2300:FF:000001">
    <property type="entry name" value="DNA-binding response regulator PhoB"/>
    <property type="match status" value="1"/>
</dbReference>
<dbReference type="InterPro" id="IPR001789">
    <property type="entry name" value="Sig_transdc_resp-reg_receiver"/>
</dbReference>
<dbReference type="GO" id="GO:0032993">
    <property type="term" value="C:protein-DNA complex"/>
    <property type="evidence" value="ECO:0007669"/>
    <property type="project" value="TreeGrafter"/>
</dbReference>
<dbReference type="SMART" id="SM00448">
    <property type="entry name" value="REC"/>
    <property type="match status" value="1"/>
</dbReference>
<evidence type="ECO:0000256" key="4">
    <source>
        <dbReference type="ARBA" id="ARBA00023125"/>
    </source>
</evidence>
<evidence type="ECO:0000313" key="9">
    <source>
        <dbReference type="Proteomes" id="UP000317982"/>
    </source>
</evidence>
<feature type="modified residue" description="4-aspartylphosphate" evidence="6">
    <location>
        <position position="52"/>
    </location>
</feature>
<evidence type="ECO:0000256" key="6">
    <source>
        <dbReference type="PROSITE-ProRule" id="PRU00169"/>
    </source>
</evidence>
<dbReference type="GO" id="GO:0000976">
    <property type="term" value="F:transcription cis-regulatory region binding"/>
    <property type="evidence" value="ECO:0007669"/>
    <property type="project" value="TreeGrafter"/>
</dbReference>
<evidence type="ECO:0000256" key="3">
    <source>
        <dbReference type="ARBA" id="ARBA00023015"/>
    </source>
</evidence>
<comment type="caution">
    <text evidence="8">The sequence shown here is derived from an EMBL/GenBank/DDBJ whole genome shotgun (WGS) entry which is preliminary data.</text>
</comment>
<keyword evidence="3" id="KW-0805">Transcription regulation</keyword>
<dbReference type="InParanoid" id="A0A545AE60"/>
<dbReference type="Pfam" id="PF00072">
    <property type="entry name" value="Response_reg"/>
    <property type="match status" value="1"/>
</dbReference>
<dbReference type="InterPro" id="IPR011006">
    <property type="entry name" value="CheY-like_superfamily"/>
</dbReference>
<dbReference type="OrthoDB" id="3197131at2"/>
<evidence type="ECO:0000256" key="2">
    <source>
        <dbReference type="ARBA" id="ARBA00023012"/>
    </source>
</evidence>
<gene>
    <name evidence="8" type="ORF">FL583_39145</name>
</gene>
<dbReference type="InterPro" id="IPR039420">
    <property type="entry name" value="WalR-like"/>
</dbReference>
<dbReference type="PANTHER" id="PTHR48111">
    <property type="entry name" value="REGULATOR OF RPOS"/>
    <property type="match status" value="1"/>
</dbReference>
<dbReference type="GO" id="GO:0005829">
    <property type="term" value="C:cytosol"/>
    <property type="evidence" value="ECO:0007669"/>
    <property type="project" value="TreeGrafter"/>
</dbReference>
<evidence type="ECO:0000256" key="1">
    <source>
        <dbReference type="ARBA" id="ARBA00022553"/>
    </source>
</evidence>
<keyword evidence="5" id="KW-0804">Transcription</keyword>
<dbReference type="PROSITE" id="PS50110">
    <property type="entry name" value="RESPONSE_REGULATORY"/>
    <property type="match status" value="1"/>
</dbReference>
<feature type="domain" description="Response regulatory" evidence="7">
    <location>
        <begin position="3"/>
        <end position="119"/>
    </location>
</feature>
<dbReference type="SUPFAM" id="SSF52172">
    <property type="entry name" value="CheY-like"/>
    <property type="match status" value="1"/>
</dbReference>
<dbReference type="PANTHER" id="PTHR48111:SF4">
    <property type="entry name" value="DNA-BINDING DUAL TRANSCRIPTIONAL REGULATOR OMPR"/>
    <property type="match status" value="1"/>
</dbReference>
<proteinExistence type="predicted"/>
<dbReference type="AlphaFoldDB" id="A0A545AE60"/>
<dbReference type="GO" id="GO:0000156">
    <property type="term" value="F:phosphorelay response regulator activity"/>
    <property type="evidence" value="ECO:0007669"/>
    <property type="project" value="TreeGrafter"/>
</dbReference>
<dbReference type="RefSeq" id="WP_142709985.1">
    <property type="nucleotide sequence ID" value="NZ_VIRS01000064.1"/>
</dbReference>
<keyword evidence="4" id="KW-0238">DNA-binding</keyword>
<evidence type="ECO:0000313" key="8">
    <source>
        <dbReference type="EMBL" id="TQS39614.1"/>
    </source>
</evidence>
<keyword evidence="1 6" id="KW-0597">Phosphoprotein</keyword>
<dbReference type="Gene3D" id="3.40.50.2300">
    <property type="match status" value="1"/>
</dbReference>
<reference evidence="8 9" key="1">
    <citation type="submission" date="2019-07" db="EMBL/GenBank/DDBJ databases">
        <title>Cryptosporangium phraense sp. nov., isolated from plant litter.</title>
        <authorList>
            <person name="Suriyachadkun C."/>
        </authorList>
    </citation>
    <scope>NUCLEOTIDE SEQUENCE [LARGE SCALE GENOMIC DNA]</scope>
    <source>
        <strain evidence="8 9">A-T 5661</strain>
    </source>
</reference>
<evidence type="ECO:0000259" key="7">
    <source>
        <dbReference type="PROSITE" id="PS50110"/>
    </source>
</evidence>
<keyword evidence="9" id="KW-1185">Reference proteome</keyword>
<dbReference type="EMBL" id="VIRS01000064">
    <property type="protein sequence ID" value="TQS39614.1"/>
    <property type="molecule type" value="Genomic_DNA"/>
</dbReference>
<keyword evidence="2" id="KW-0902">Two-component regulatory system</keyword>
<evidence type="ECO:0000256" key="5">
    <source>
        <dbReference type="ARBA" id="ARBA00023163"/>
    </source>
</evidence>
<protein>
    <submittedName>
        <fullName evidence="8">Response regulator</fullName>
    </submittedName>
</protein>
<dbReference type="GO" id="GO:0006355">
    <property type="term" value="P:regulation of DNA-templated transcription"/>
    <property type="evidence" value="ECO:0007669"/>
    <property type="project" value="TreeGrafter"/>
</dbReference>
<name>A0A545AE60_9ACTN</name>
<dbReference type="Proteomes" id="UP000317982">
    <property type="component" value="Unassembled WGS sequence"/>
</dbReference>
<organism evidence="8 9">
    <name type="scientific">Cryptosporangium phraense</name>
    <dbReference type="NCBI Taxonomy" id="2593070"/>
    <lineage>
        <taxon>Bacteria</taxon>
        <taxon>Bacillati</taxon>
        <taxon>Actinomycetota</taxon>
        <taxon>Actinomycetes</taxon>
        <taxon>Cryptosporangiales</taxon>
        <taxon>Cryptosporangiaceae</taxon>
        <taxon>Cryptosporangium</taxon>
    </lineage>
</organism>
<accession>A0A545AE60</accession>
<sequence>MSTVLIADDDPDILALVTFKVKQAGYHLITATDGAAALAAARETTPDLCVLDVSMPRMSGLEVCRELRKDEATAKVPVLLLTARAQEADIEAGFDVGADDYVVKPFSPRELVARITAILGPAS</sequence>